<protein>
    <submittedName>
        <fullName evidence="1">Hypothetical cytosolic protein</fullName>
    </submittedName>
</protein>
<evidence type="ECO:0000313" key="2">
    <source>
        <dbReference type="Proteomes" id="UP000001933"/>
    </source>
</evidence>
<dbReference type="EMBL" id="CP000252">
    <property type="protein sequence ID" value="ABC76941.1"/>
    <property type="molecule type" value="Genomic_DNA"/>
</dbReference>
<reference evidence="1 2" key="1">
    <citation type="journal article" date="2007" name="Proc. Natl. Acad. Sci. U.S.A.">
        <title>The genome of Syntrophus aciditrophicus: life at the thermodynamic limit of microbial growth.</title>
        <authorList>
            <person name="McInerney M.J."/>
            <person name="Rohlin L."/>
            <person name="Mouttaki H."/>
            <person name="Kim U."/>
            <person name="Krupp R.S."/>
            <person name="Rios-Hernandez L."/>
            <person name="Sieber J."/>
            <person name="Struchtemeyer C.G."/>
            <person name="Bhattacharyya A."/>
            <person name="Campbell J.W."/>
            <person name="Gunsalus R.P."/>
        </authorList>
    </citation>
    <scope>NUCLEOTIDE SEQUENCE [LARGE SCALE GENOMIC DNA]</scope>
    <source>
        <strain evidence="1 2">SB</strain>
    </source>
</reference>
<evidence type="ECO:0000313" key="1">
    <source>
        <dbReference type="EMBL" id="ABC76941.1"/>
    </source>
</evidence>
<accession>Q2LS77</accession>
<dbReference type="AlphaFoldDB" id="Q2LS77"/>
<proteinExistence type="predicted"/>
<dbReference type="STRING" id="56780.SYN_02120"/>
<dbReference type="InParanoid" id="Q2LS77"/>
<dbReference type="HOGENOM" id="CLU_3123515_0_0_7"/>
<sequence>MIMRMQDYKRKKKGCQIHLSASNGLIIPFGYDSSRSHGIRRFSEHYHSAA</sequence>
<gene>
    <name evidence="1" type="ORF">SYN_02120</name>
</gene>
<dbReference type="KEGG" id="sat:SYN_02120"/>
<keyword evidence="2" id="KW-1185">Reference proteome</keyword>
<dbReference type="Proteomes" id="UP000001933">
    <property type="component" value="Chromosome"/>
</dbReference>
<name>Q2LS77_SYNAS</name>
<organism evidence="1 2">
    <name type="scientific">Syntrophus aciditrophicus (strain SB)</name>
    <dbReference type="NCBI Taxonomy" id="56780"/>
    <lineage>
        <taxon>Bacteria</taxon>
        <taxon>Pseudomonadati</taxon>
        <taxon>Thermodesulfobacteriota</taxon>
        <taxon>Syntrophia</taxon>
        <taxon>Syntrophales</taxon>
        <taxon>Syntrophaceae</taxon>
        <taxon>Syntrophus</taxon>
    </lineage>
</organism>